<name>A0A4Y7KMS3_PAPSO</name>
<proteinExistence type="predicted"/>
<protein>
    <submittedName>
        <fullName evidence="3">Uncharacterized protein</fullName>
    </submittedName>
</protein>
<dbReference type="Gramene" id="RZC73471">
    <property type="protein sequence ID" value="RZC73471"/>
    <property type="gene ID" value="C5167_048951"/>
</dbReference>
<evidence type="ECO:0000313" key="3">
    <source>
        <dbReference type="EMBL" id="RZC73471.1"/>
    </source>
</evidence>
<keyword evidence="2" id="KW-0732">Signal</keyword>
<dbReference type="EMBL" id="CM010722">
    <property type="protein sequence ID" value="RZC73471.1"/>
    <property type="molecule type" value="Genomic_DNA"/>
</dbReference>
<evidence type="ECO:0000256" key="2">
    <source>
        <dbReference type="SAM" id="SignalP"/>
    </source>
</evidence>
<accession>A0A4Y7KMS3</accession>
<feature type="chain" id="PRO_5021329957" evidence="2">
    <location>
        <begin position="17"/>
        <end position="73"/>
    </location>
</feature>
<feature type="signal peptide" evidence="2">
    <location>
        <begin position="1"/>
        <end position="16"/>
    </location>
</feature>
<dbReference type="AlphaFoldDB" id="A0A4Y7KMS3"/>
<gene>
    <name evidence="3" type="ORF">C5167_048951</name>
</gene>
<dbReference type="Proteomes" id="UP000316621">
    <property type="component" value="Chromosome 8"/>
</dbReference>
<evidence type="ECO:0000313" key="4">
    <source>
        <dbReference type="Proteomes" id="UP000316621"/>
    </source>
</evidence>
<feature type="compositionally biased region" description="Polar residues" evidence="1">
    <location>
        <begin position="60"/>
        <end position="73"/>
    </location>
</feature>
<reference evidence="3 4" key="1">
    <citation type="journal article" date="2018" name="Science">
        <title>The opium poppy genome and morphinan production.</title>
        <authorList>
            <person name="Guo L."/>
            <person name="Winzer T."/>
            <person name="Yang X."/>
            <person name="Li Y."/>
            <person name="Ning Z."/>
            <person name="He Z."/>
            <person name="Teodor R."/>
            <person name="Lu Y."/>
            <person name="Bowser T.A."/>
            <person name="Graham I.A."/>
            <person name="Ye K."/>
        </authorList>
    </citation>
    <scope>NUCLEOTIDE SEQUENCE [LARGE SCALE GENOMIC DNA]</scope>
    <source>
        <strain evidence="4">cv. HN1</strain>
        <tissue evidence="3">Leaves</tissue>
    </source>
</reference>
<organism evidence="3 4">
    <name type="scientific">Papaver somniferum</name>
    <name type="common">Opium poppy</name>
    <dbReference type="NCBI Taxonomy" id="3469"/>
    <lineage>
        <taxon>Eukaryota</taxon>
        <taxon>Viridiplantae</taxon>
        <taxon>Streptophyta</taxon>
        <taxon>Embryophyta</taxon>
        <taxon>Tracheophyta</taxon>
        <taxon>Spermatophyta</taxon>
        <taxon>Magnoliopsida</taxon>
        <taxon>Ranunculales</taxon>
        <taxon>Papaveraceae</taxon>
        <taxon>Papaveroideae</taxon>
        <taxon>Papaver</taxon>
    </lineage>
</organism>
<sequence>MLILAMMLGLVSGATSGKMDSLRKWGRVAANGGEIVLYLDDDYVQAEDDDICSPDPIPESSRSMATPPQQEVV</sequence>
<keyword evidence="4" id="KW-1185">Reference proteome</keyword>
<evidence type="ECO:0000256" key="1">
    <source>
        <dbReference type="SAM" id="MobiDB-lite"/>
    </source>
</evidence>
<feature type="region of interest" description="Disordered" evidence="1">
    <location>
        <begin position="48"/>
        <end position="73"/>
    </location>
</feature>